<dbReference type="InterPro" id="IPR044861">
    <property type="entry name" value="IPNS-like_FE2OG_OXY"/>
</dbReference>
<dbReference type="PANTHER" id="PTHR47990">
    <property type="entry name" value="2-OXOGLUTARATE (2OG) AND FE(II)-DEPENDENT OXYGENASE SUPERFAMILY PROTEIN-RELATED"/>
    <property type="match status" value="1"/>
</dbReference>
<dbReference type="InterPro" id="IPR027443">
    <property type="entry name" value="IPNS-like_sf"/>
</dbReference>
<dbReference type="GO" id="GO:0046872">
    <property type="term" value="F:metal ion binding"/>
    <property type="evidence" value="ECO:0007669"/>
    <property type="project" value="UniProtKB-KW"/>
</dbReference>
<dbReference type="SUPFAM" id="SSF51197">
    <property type="entry name" value="Clavaminate synthase-like"/>
    <property type="match status" value="1"/>
</dbReference>
<comment type="function">
    <text evidence="3">2-oxoglutarate-dependent dioxygenase essential for auxin catabolism and maintenance of auxin homeostasis in reproductive organs. Catalyzes the irreversible oxidation of indole-3-acetic acid (IAA) to the biologically inactive 2-oxoindole-3-acetic acid (OxIAA).</text>
</comment>
<evidence type="ECO:0000259" key="7">
    <source>
        <dbReference type="PROSITE" id="PS51471"/>
    </source>
</evidence>
<name>A0ABD1NFA4_9FABA</name>
<sequence length="389" mass="44136">MVEEAKDGDSEAEELLPVRDGVSCEEGGGGALIHSSIITLMHNKDALTHFRKINKNNPHPENRESNRQEIIERMEIKNEITMIPCFGFCKGLEEGSEEWKKMSKKVREACESHGCFLLMCDEIIPKGLNEELLKQMEALFDLPEETKKKHISPKAYSGYNGKDPVIPLCESFGVDDVHLSDSAQTFTNVMWPQGNPSFCETLRTMSIKMLDISFLIMKMIVEGYGLPQHYISDVENMKSSCNSRLIKYHVPESNNDCETGLLSHSDKNTLTVLCQNGVQGLQVLSRDGKWIELEIPQHGFVVIVGDVLKAWSNGRLHAVTHRVMMSGEKERYTFGVFAKPKEEMVIEVPHELVEDKVHPLRYRPFNYGEFLHYFVQTLKENALQAFAGV</sequence>
<gene>
    <name evidence="8" type="ORF">Fmac_000794</name>
</gene>
<proteinExistence type="inferred from homology"/>
<dbReference type="GO" id="GO:0016491">
    <property type="term" value="F:oxidoreductase activity"/>
    <property type="evidence" value="ECO:0007669"/>
    <property type="project" value="UniProtKB-KW"/>
</dbReference>
<comment type="similarity">
    <text evidence="6">Belongs to the iron/ascorbate-dependent oxidoreductase family.</text>
</comment>
<organism evidence="8 9">
    <name type="scientific">Flemingia macrophylla</name>
    <dbReference type="NCBI Taxonomy" id="520843"/>
    <lineage>
        <taxon>Eukaryota</taxon>
        <taxon>Viridiplantae</taxon>
        <taxon>Streptophyta</taxon>
        <taxon>Embryophyta</taxon>
        <taxon>Tracheophyta</taxon>
        <taxon>Spermatophyta</taxon>
        <taxon>Magnoliopsida</taxon>
        <taxon>eudicotyledons</taxon>
        <taxon>Gunneridae</taxon>
        <taxon>Pentapetalae</taxon>
        <taxon>rosids</taxon>
        <taxon>fabids</taxon>
        <taxon>Fabales</taxon>
        <taxon>Fabaceae</taxon>
        <taxon>Papilionoideae</taxon>
        <taxon>50 kb inversion clade</taxon>
        <taxon>NPAAA clade</taxon>
        <taxon>indigoferoid/millettioid clade</taxon>
        <taxon>Phaseoleae</taxon>
        <taxon>Flemingia</taxon>
    </lineage>
</organism>
<keyword evidence="6" id="KW-0560">Oxidoreductase</keyword>
<protein>
    <recommendedName>
        <fullName evidence="4">2-oxoglutarate-dependent dioxygenase DAO</fullName>
    </recommendedName>
    <alternativeName>
        <fullName evidence="5">Protein DIOXYGENASE FOR AUXIN OXIDATION</fullName>
    </alternativeName>
</protein>
<evidence type="ECO:0000313" key="9">
    <source>
        <dbReference type="Proteomes" id="UP001603857"/>
    </source>
</evidence>
<feature type="domain" description="Fe2OG dioxygenase" evidence="7">
    <location>
        <begin position="237"/>
        <end position="340"/>
    </location>
</feature>
<evidence type="ECO:0000256" key="2">
    <source>
        <dbReference type="ARBA" id="ARBA00023004"/>
    </source>
</evidence>
<reference evidence="8 9" key="1">
    <citation type="submission" date="2024-08" db="EMBL/GenBank/DDBJ databases">
        <title>Insights into the chromosomal genome structure of Flemingia macrophylla.</title>
        <authorList>
            <person name="Ding Y."/>
            <person name="Zhao Y."/>
            <person name="Bi W."/>
            <person name="Wu M."/>
            <person name="Zhao G."/>
            <person name="Gong Y."/>
            <person name="Li W."/>
            <person name="Zhang P."/>
        </authorList>
    </citation>
    <scope>NUCLEOTIDE SEQUENCE [LARGE SCALE GENOMIC DNA]</scope>
    <source>
        <strain evidence="8">DYQJB</strain>
        <tissue evidence="8">Leaf</tissue>
    </source>
</reference>
<evidence type="ECO:0000256" key="1">
    <source>
        <dbReference type="ARBA" id="ARBA00022723"/>
    </source>
</evidence>
<evidence type="ECO:0000256" key="5">
    <source>
        <dbReference type="ARBA" id="ARBA00076740"/>
    </source>
</evidence>
<dbReference type="InterPro" id="IPR050231">
    <property type="entry name" value="Iron_ascorbate_oxido_reductase"/>
</dbReference>
<evidence type="ECO:0000256" key="4">
    <source>
        <dbReference type="ARBA" id="ARBA00074102"/>
    </source>
</evidence>
<dbReference type="Pfam" id="PF14226">
    <property type="entry name" value="DIOX_N"/>
    <property type="match status" value="1"/>
</dbReference>
<dbReference type="AlphaFoldDB" id="A0ABD1NFA4"/>
<dbReference type="InterPro" id="IPR026992">
    <property type="entry name" value="DIOX_N"/>
</dbReference>
<evidence type="ECO:0000256" key="3">
    <source>
        <dbReference type="ARBA" id="ARBA00054658"/>
    </source>
</evidence>
<dbReference type="PROSITE" id="PS51471">
    <property type="entry name" value="FE2OG_OXY"/>
    <property type="match status" value="1"/>
</dbReference>
<dbReference type="Pfam" id="PF03171">
    <property type="entry name" value="2OG-FeII_Oxy"/>
    <property type="match status" value="1"/>
</dbReference>
<evidence type="ECO:0000256" key="6">
    <source>
        <dbReference type="RuleBase" id="RU003682"/>
    </source>
</evidence>
<dbReference type="Gene3D" id="2.60.120.330">
    <property type="entry name" value="B-lactam Antibiotic, Isopenicillin N Synthase, Chain"/>
    <property type="match status" value="1"/>
</dbReference>
<dbReference type="InterPro" id="IPR005123">
    <property type="entry name" value="Oxoglu/Fe-dep_dioxygenase_dom"/>
</dbReference>
<keyword evidence="2 6" id="KW-0408">Iron</keyword>
<dbReference type="FunFam" id="2.60.120.330:FF:000017">
    <property type="entry name" value="2-oxoglutarate-dependent dioxygenase DAO"/>
    <property type="match status" value="1"/>
</dbReference>
<comment type="caution">
    <text evidence="8">The sequence shown here is derived from an EMBL/GenBank/DDBJ whole genome shotgun (WGS) entry which is preliminary data.</text>
</comment>
<keyword evidence="9" id="KW-1185">Reference proteome</keyword>
<accession>A0ABD1NFA4</accession>
<dbReference type="EMBL" id="JBGMDY010000001">
    <property type="protein sequence ID" value="KAL2346794.1"/>
    <property type="molecule type" value="Genomic_DNA"/>
</dbReference>
<evidence type="ECO:0000313" key="8">
    <source>
        <dbReference type="EMBL" id="KAL2346794.1"/>
    </source>
</evidence>
<keyword evidence="1 6" id="KW-0479">Metal-binding</keyword>
<dbReference type="Proteomes" id="UP001603857">
    <property type="component" value="Unassembled WGS sequence"/>
</dbReference>